<dbReference type="AlphaFoldDB" id="A0A699UYE0"/>
<sequence length="99" mass="11220">MEIKAAKPKAKEVTIQESNEFRTTSPLQPSQPLQAKDKGKGIMLEAEMEAKIDEQKRIVRENNEANRAIIEESDDVQATIDADRQLAEQIQAQEREQLS</sequence>
<gene>
    <name evidence="2" type="ORF">Tci_899924</name>
    <name evidence="3" type="ORF">Tci_899997</name>
</gene>
<protein>
    <submittedName>
        <fullName evidence="2">Uncharacterized protein</fullName>
    </submittedName>
</protein>
<feature type="non-terminal residue" evidence="2">
    <location>
        <position position="99"/>
    </location>
</feature>
<name>A0A699UYE0_TANCI</name>
<reference evidence="2" key="1">
    <citation type="journal article" date="2019" name="Sci. Rep.">
        <title>Draft genome of Tanacetum cinerariifolium, the natural source of mosquito coil.</title>
        <authorList>
            <person name="Yamashiro T."/>
            <person name="Shiraishi A."/>
            <person name="Satake H."/>
            <person name="Nakayama K."/>
        </authorList>
    </citation>
    <scope>NUCLEOTIDE SEQUENCE</scope>
</reference>
<dbReference type="EMBL" id="BKCJ011381122">
    <property type="protein sequence ID" value="GFD27955.1"/>
    <property type="molecule type" value="Genomic_DNA"/>
</dbReference>
<accession>A0A699UYE0</accession>
<feature type="compositionally biased region" description="Polar residues" evidence="1">
    <location>
        <begin position="15"/>
        <end position="33"/>
    </location>
</feature>
<organism evidence="2">
    <name type="scientific">Tanacetum cinerariifolium</name>
    <name type="common">Dalmatian daisy</name>
    <name type="synonym">Chrysanthemum cinerariifolium</name>
    <dbReference type="NCBI Taxonomy" id="118510"/>
    <lineage>
        <taxon>Eukaryota</taxon>
        <taxon>Viridiplantae</taxon>
        <taxon>Streptophyta</taxon>
        <taxon>Embryophyta</taxon>
        <taxon>Tracheophyta</taxon>
        <taxon>Spermatophyta</taxon>
        <taxon>Magnoliopsida</taxon>
        <taxon>eudicotyledons</taxon>
        <taxon>Gunneridae</taxon>
        <taxon>Pentapetalae</taxon>
        <taxon>asterids</taxon>
        <taxon>campanulids</taxon>
        <taxon>Asterales</taxon>
        <taxon>Asteraceae</taxon>
        <taxon>Asteroideae</taxon>
        <taxon>Anthemideae</taxon>
        <taxon>Anthemidinae</taxon>
        <taxon>Tanacetum</taxon>
    </lineage>
</organism>
<comment type="caution">
    <text evidence="2">The sequence shown here is derived from an EMBL/GenBank/DDBJ whole genome shotgun (WGS) entry which is preliminary data.</text>
</comment>
<proteinExistence type="predicted"/>
<dbReference type="EMBL" id="BKCJ011381719">
    <property type="protein sequence ID" value="GFD28028.1"/>
    <property type="molecule type" value="Genomic_DNA"/>
</dbReference>
<feature type="region of interest" description="Disordered" evidence="1">
    <location>
        <begin position="1"/>
        <end position="37"/>
    </location>
</feature>
<evidence type="ECO:0000256" key="1">
    <source>
        <dbReference type="SAM" id="MobiDB-lite"/>
    </source>
</evidence>
<feature type="compositionally biased region" description="Basic and acidic residues" evidence="1">
    <location>
        <begin position="1"/>
        <end position="14"/>
    </location>
</feature>
<evidence type="ECO:0000313" key="3">
    <source>
        <dbReference type="EMBL" id="GFD28028.1"/>
    </source>
</evidence>
<evidence type="ECO:0000313" key="2">
    <source>
        <dbReference type="EMBL" id="GFD27955.1"/>
    </source>
</evidence>